<proteinExistence type="predicted"/>
<dbReference type="AlphaFoldDB" id="A0A835R2X6"/>
<name>A0A835R2X6_VANPL</name>
<evidence type="ECO:0000313" key="1">
    <source>
        <dbReference type="EMBL" id="KAG0481139.1"/>
    </source>
</evidence>
<accession>A0A835R2X6</accession>
<reference evidence="1 2" key="1">
    <citation type="journal article" date="2020" name="Nat. Food">
        <title>A phased Vanilla planifolia genome enables genetic improvement of flavour and production.</title>
        <authorList>
            <person name="Hasing T."/>
            <person name="Tang H."/>
            <person name="Brym M."/>
            <person name="Khazi F."/>
            <person name="Huang T."/>
            <person name="Chambers A.H."/>
        </authorList>
    </citation>
    <scope>NUCLEOTIDE SEQUENCE [LARGE SCALE GENOMIC DNA]</scope>
    <source>
        <tissue evidence="1">Leaf</tissue>
    </source>
</reference>
<organism evidence="1 2">
    <name type="scientific">Vanilla planifolia</name>
    <name type="common">Vanilla</name>
    <dbReference type="NCBI Taxonomy" id="51239"/>
    <lineage>
        <taxon>Eukaryota</taxon>
        <taxon>Viridiplantae</taxon>
        <taxon>Streptophyta</taxon>
        <taxon>Embryophyta</taxon>
        <taxon>Tracheophyta</taxon>
        <taxon>Spermatophyta</taxon>
        <taxon>Magnoliopsida</taxon>
        <taxon>Liliopsida</taxon>
        <taxon>Asparagales</taxon>
        <taxon>Orchidaceae</taxon>
        <taxon>Vanilloideae</taxon>
        <taxon>Vanilleae</taxon>
        <taxon>Vanilla</taxon>
    </lineage>
</organism>
<sequence>MMQILSISFSKLVSARLGRYSEASTATRLNMGLSCCSSPCNLKQWRISIASCHAPVMEKAEHLVGPCSTNCGFLPFSCGSNWKLPALQDAEPFLNPKSFELVEDHLAKLGCSSFLIKSFESRVWDDSPSLR</sequence>
<keyword evidence="2" id="KW-1185">Reference proteome</keyword>
<dbReference type="Proteomes" id="UP000636800">
    <property type="component" value="Chromosome 5"/>
</dbReference>
<comment type="caution">
    <text evidence="1">The sequence shown here is derived from an EMBL/GenBank/DDBJ whole genome shotgun (WGS) entry which is preliminary data.</text>
</comment>
<dbReference type="OrthoDB" id="515799at2759"/>
<evidence type="ECO:0000313" key="2">
    <source>
        <dbReference type="Proteomes" id="UP000636800"/>
    </source>
</evidence>
<protein>
    <submittedName>
        <fullName evidence="1">Uncharacterized protein</fullName>
    </submittedName>
</protein>
<dbReference type="EMBL" id="JADCNL010000005">
    <property type="protein sequence ID" value="KAG0481139.1"/>
    <property type="molecule type" value="Genomic_DNA"/>
</dbReference>
<gene>
    <name evidence="1" type="ORF">HPP92_011997</name>
</gene>